<comment type="caution">
    <text evidence="1">The sequence shown here is derived from an EMBL/GenBank/DDBJ whole genome shotgun (WGS) entry which is preliminary data.</text>
</comment>
<proteinExistence type="predicted"/>
<dbReference type="AlphaFoldDB" id="A0A8H6VXJ9"/>
<sequence>MLWLQTSPPAWLAPLLFPPFSHPAQPTPIPCITNGATFQEVIACFDAYTVPPAFYTPETYAVAQPSSDQLAAWAGAIKALLSVDGNCSSIVISPSISDLYSVSLFTDSRSSQSFCILAERYSLDGVYEKGWGIFAVPATALAVKRDLHLSAPHPQYDLYTPEQAAALFQAVSARSLLIPGRQRMSYSVPTDCVVSKGSSVYYKTDPAHDNSEPFFAGNVAIRDWQYTHSSCPSSTCAFIQLHGKSSSTCPSDTVFLSSGLGRDNSSLAWYTSSADRPVKRLKQRLISAFAHINGGNLTFSLPSDSPCALVATDNVFGRLVNGVEAASVCVQTASAENALGEFVHIEQAIGMRKQNETIYGAWAEALGEAFPDLKPADQ</sequence>
<gene>
    <name evidence="1" type="ORF">MIND_00988400</name>
</gene>
<evidence type="ECO:0000313" key="2">
    <source>
        <dbReference type="Proteomes" id="UP000636479"/>
    </source>
</evidence>
<keyword evidence="2" id="KW-1185">Reference proteome</keyword>
<dbReference type="RefSeq" id="XP_037217901.1">
    <property type="nucleotide sequence ID" value="XM_037366489.1"/>
</dbReference>
<dbReference type="Proteomes" id="UP000636479">
    <property type="component" value="Unassembled WGS sequence"/>
</dbReference>
<dbReference type="GeneID" id="59349005"/>
<organism evidence="1 2">
    <name type="scientific">Mycena indigotica</name>
    <dbReference type="NCBI Taxonomy" id="2126181"/>
    <lineage>
        <taxon>Eukaryota</taxon>
        <taxon>Fungi</taxon>
        <taxon>Dikarya</taxon>
        <taxon>Basidiomycota</taxon>
        <taxon>Agaricomycotina</taxon>
        <taxon>Agaricomycetes</taxon>
        <taxon>Agaricomycetidae</taxon>
        <taxon>Agaricales</taxon>
        <taxon>Marasmiineae</taxon>
        <taxon>Mycenaceae</taxon>
        <taxon>Mycena</taxon>
    </lineage>
</organism>
<protein>
    <submittedName>
        <fullName evidence="1">Uncharacterized protein</fullName>
    </submittedName>
</protein>
<dbReference type="OrthoDB" id="5803672at2759"/>
<accession>A0A8H6VXJ9</accession>
<name>A0A8H6VXJ9_9AGAR</name>
<dbReference type="EMBL" id="JACAZF010000008">
    <property type="protein sequence ID" value="KAF7297542.1"/>
    <property type="molecule type" value="Genomic_DNA"/>
</dbReference>
<evidence type="ECO:0000313" key="1">
    <source>
        <dbReference type="EMBL" id="KAF7297542.1"/>
    </source>
</evidence>
<reference evidence="1" key="1">
    <citation type="submission" date="2020-05" db="EMBL/GenBank/DDBJ databases">
        <title>Mycena genomes resolve the evolution of fungal bioluminescence.</title>
        <authorList>
            <person name="Tsai I.J."/>
        </authorList>
    </citation>
    <scope>NUCLEOTIDE SEQUENCE</scope>
    <source>
        <strain evidence="1">171206Taipei</strain>
    </source>
</reference>